<protein>
    <recommendedName>
        <fullName evidence="3">Carboxypeptidase regulatory-like domain-containing protein</fullName>
    </recommendedName>
</protein>
<dbReference type="InterPro" id="IPR008969">
    <property type="entry name" value="CarboxyPept-like_regulatory"/>
</dbReference>
<dbReference type="EMBL" id="VCKX01000033">
    <property type="protein sequence ID" value="TMR35495.1"/>
    <property type="molecule type" value="Genomic_DNA"/>
</dbReference>
<reference evidence="1 2" key="1">
    <citation type="submission" date="2019-05" db="EMBL/GenBank/DDBJ databases">
        <title>Draft genome sequence of Nonomuraea zeae DSM 100528.</title>
        <authorList>
            <person name="Saricaoglu S."/>
            <person name="Isik K."/>
        </authorList>
    </citation>
    <scope>NUCLEOTIDE SEQUENCE [LARGE SCALE GENOMIC DNA]</scope>
    <source>
        <strain evidence="1 2">DSM 100528</strain>
    </source>
</reference>
<keyword evidence="2" id="KW-1185">Reference proteome</keyword>
<dbReference type="OrthoDB" id="1956004at2"/>
<evidence type="ECO:0008006" key="3">
    <source>
        <dbReference type="Google" id="ProtNLM"/>
    </source>
</evidence>
<dbReference type="Proteomes" id="UP000306628">
    <property type="component" value="Unassembled WGS sequence"/>
</dbReference>
<gene>
    <name evidence="1" type="ORF">ETD85_13825</name>
</gene>
<accession>A0A5S4GRA5</accession>
<name>A0A5S4GRA5_9ACTN</name>
<dbReference type="AlphaFoldDB" id="A0A5S4GRA5"/>
<organism evidence="1 2">
    <name type="scientific">Nonomuraea zeae</name>
    <dbReference type="NCBI Taxonomy" id="1642303"/>
    <lineage>
        <taxon>Bacteria</taxon>
        <taxon>Bacillati</taxon>
        <taxon>Actinomycetota</taxon>
        <taxon>Actinomycetes</taxon>
        <taxon>Streptosporangiales</taxon>
        <taxon>Streptosporangiaceae</taxon>
        <taxon>Nonomuraea</taxon>
    </lineage>
</organism>
<evidence type="ECO:0000313" key="1">
    <source>
        <dbReference type="EMBL" id="TMR35495.1"/>
    </source>
</evidence>
<comment type="caution">
    <text evidence="1">The sequence shown here is derived from an EMBL/GenBank/DDBJ whole genome shotgun (WGS) entry which is preliminary data.</text>
</comment>
<proteinExistence type="predicted"/>
<dbReference type="RefSeq" id="WP_138690083.1">
    <property type="nucleotide sequence ID" value="NZ_JBHSAZ010000081.1"/>
</dbReference>
<sequence length="113" mass="12117">MNEDTPYPAPSLGVTLSARAPRHWARLSGQVSSKSCAGELTPLPGAALTVERGHESWTPATDAGGRYEQWLAGGPRRAEVTVTAEGHRPSAFEARLPSHGDVRRDVVLTRTDC</sequence>
<dbReference type="Gene3D" id="2.60.40.1120">
    <property type="entry name" value="Carboxypeptidase-like, regulatory domain"/>
    <property type="match status" value="1"/>
</dbReference>
<evidence type="ECO:0000313" key="2">
    <source>
        <dbReference type="Proteomes" id="UP000306628"/>
    </source>
</evidence>
<dbReference type="SUPFAM" id="SSF49464">
    <property type="entry name" value="Carboxypeptidase regulatory domain-like"/>
    <property type="match status" value="1"/>
</dbReference>